<comment type="similarity">
    <text evidence="2">Belongs to the glycosyltransferase 47 family.</text>
</comment>
<protein>
    <submittedName>
        <fullName evidence="8">Glycosyltransferase</fullName>
    </submittedName>
</protein>
<dbReference type="InterPro" id="IPR040911">
    <property type="entry name" value="Exostosin_GT47"/>
</dbReference>
<accession>A0AAV3NUM5</accession>
<feature type="transmembrane region" description="Helical" evidence="6">
    <location>
        <begin position="38"/>
        <end position="58"/>
    </location>
</feature>
<evidence type="ECO:0000256" key="3">
    <source>
        <dbReference type="ARBA" id="ARBA00022676"/>
    </source>
</evidence>
<comment type="subcellular location">
    <subcellularLocation>
        <location evidence="1">Golgi apparatus membrane</location>
        <topology evidence="1">Single-pass type II membrane protein</topology>
    </subcellularLocation>
</comment>
<feature type="domain" description="Exostosin GT47" evidence="7">
    <location>
        <begin position="183"/>
        <end position="461"/>
    </location>
</feature>
<dbReference type="EMBL" id="BAABME010000412">
    <property type="protein sequence ID" value="GAA0142562.1"/>
    <property type="molecule type" value="Genomic_DNA"/>
</dbReference>
<evidence type="ECO:0000256" key="4">
    <source>
        <dbReference type="ARBA" id="ARBA00022968"/>
    </source>
</evidence>
<reference evidence="8 9" key="1">
    <citation type="submission" date="2024-01" db="EMBL/GenBank/DDBJ databases">
        <title>The complete chloroplast genome sequence of Lithospermum erythrorhizon: insights into the phylogenetic relationship among Boraginaceae species and the maternal lineages of purple gromwells.</title>
        <authorList>
            <person name="Okada T."/>
            <person name="Watanabe K."/>
        </authorList>
    </citation>
    <scope>NUCLEOTIDE SEQUENCE [LARGE SCALE GENOMIC DNA]</scope>
</reference>
<evidence type="ECO:0000256" key="2">
    <source>
        <dbReference type="ARBA" id="ARBA00010271"/>
    </source>
</evidence>
<gene>
    <name evidence="8" type="ORF">LIER_03431</name>
</gene>
<keyword evidence="3" id="KW-0328">Glycosyltransferase</keyword>
<dbReference type="PANTHER" id="PTHR11062">
    <property type="entry name" value="EXOSTOSIN HEPARAN SULFATE GLYCOSYLTRANSFERASE -RELATED"/>
    <property type="match status" value="1"/>
</dbReference>
<keyword evidence="4" id="KW-0735">Signal-anchor</keyword>
<keyword evidence="6" id="KW-0472">Membrane</keyword>
<evidence type="ECO:0000256" key="6">
    <source>
        <dbReference type="SAM" id="Phobius"/>
    </source>
</evidence>
<keyword evidence="5" id="KW-0333">Golgi apparatus</keyword>
<comment type="caution">
    <text evidence="8">The sequence shown here is derived from an EMBL/GenBank/DDBJ whole genome shotgun (WGS) entry which is preliminary data.</text>
</comment>
<evidence type="ECO:0000313" key="8">
    <source>
        <dbReference type="EMBL" id="GAA0142562.1"/>
    </source>
</evidence>
<evidence type="ECO:0000256" key="1">
    <source>
        <dbReference type="ARBA" id="ARBA00004323"/>
    </source>
</evidence>
<evidence type="ECO:0000313" key="9">
    <source>
        <dbReference type="Proteomes" id="UP001454036"/>
    </source>
</evidence>
<name>A0AAV3NUM5_LITER</name>
<keyword evidence="6" id="KW-0812">Transmembrane</keyword>
<proteinExistence type="inferred from homology"/>
<dbReference type="InterPro" id="IPR004263">
    <property type="entry name" value="Exostosin"/>
</dbReference>
<dbReference type="AlphaFoldDB" id="A0AAV3NUM5"/>
<dbReference type="GO" id="GO:0016757">
    <property type="term" value="F:glycosyltransferase activity"/>
    <property type="evidence" value="ECO:0007669"/>
    <property type="project" value="UniProtKB-KW"/>
</dbReference>
<keyword evidence="3" id="KW-0808">Transferase</keyword>
<evidence type="ECO:0000259" key="7">
    <source>
        <dbReference type="Pfam" id="PF03016"/>
    </source>
</evidence>
<dbReference type="Proteomes" id="UP001454036">
    <property type="component" value="Unassembled WGS sequence"/>
</dbReference>
<keyword evidence="9" id="KW-1185">Reference proteome</keyword>
<dbReference type="Pfam" id="PF03016">
    <property type="entry name" value="Exostosin_GT47"/>
    <property type="match status" value="1"/>
</dbReference>
<sequence>MSESGASDVNYIWKMLNMLKISVHRKLHFFSSISSSNLALVFVPLAVISIIICVLVGFPGRPSIILPKSGSLPLKFISKEYHEGDLNVEDSGPILAPSPSPCSWNEDITKATDFEGRKRYTNKNLERVEATLSKARASIKEVAKNGNNMTMISRNQGHDDDYIPYGPIYRNANAFHRSYIEMENRFKIYIYKEGEMPMFHTGPCTSIYTTEGRFIHEMERGNLYITENPEEALVYFLPFSVVYMVKYLYEPGAHHFHPMGRAIVDYINLISQRHPYWNRSLGADHFMVSCHDWGPYTSAYVPELYNNSIRVLCNANTSEGFNPLKDASLPEINLKTGEIKGLVGGPSPSRRSILAFFAGRLHGHIRSLLLEQWKGKDEDVQVYDNLPKETSYESMLRSSKFCLCPSGYEVASPRVVEAIYAECVPVLISDGYVPPFSDVLNWRSFSVIIKVEDIPNIKKILLGISQTQYLRMHRRIKQVQRHFVINGSPKRYDLFHMIVHSVWLRRLNIRIQDL</sequence>
<organism evidence="8 9">
    <name type="scientific">Lithospermum erythrorhizon</name>
    <name type="common">Purple gromwell</name>
    <name type="synonym">Lithospermum officinale var. erythrorhizon</name>
    <dbReference type="NCBI Taxonomy" id="34254"/>
    <lineage>
        <taxon>Eukaryota</taxon>
        <taxon>Viridiplantae</taxon>
        <taxon>Streptophyta</taxon>
        <taxon>Embryophyta</taxon>
        <taxon>Tracheophyta</taxon>
        <taxon>Spermatophyta</taxon>
        <taxon>Magnoliopsida</taxon>
        <taxon>eudicotyledons</taxon>
        <taxon>Gunneridae</taxon>
        <taxon>Pentapetalae</taxon>
        <taxon>asterids</taxon>
        <taxon>lamiids</taxon>
        <taxon>Boraginales</taxon>
        <taxon>Boraginaceae</taxon>
        <taxon>Boraginoideae</taxon>
        <taxon>Lithospermeae</taxon>
        <taxon>Lithospermum</taxon>
    </lineage>
</organism>
<evidence type="ECO:0000256" key="5">
    <source>
        <dbReference type="ARBA" id="ARBA00023034"/>
    </source>
</evidence>
<dbReference type="GO" id="GO:0000139">
    <property type="term" value="C:Golgi membrane"/>
    <property type="evidence" value="ECO:0007669"/>
    <property type="project" value="UniProtKB-SubCell"/>
</dbReference>
<keyword evidence="6" id="KW-1133">Transmembrane helix</keyword>
<dbReference type="PANTHER" id="PTHR11062:SF300">
    <property type="entry name" value="EXOSTOSIN GT47 DOMAIN-CONTAINING PROTEIN"/>
    <property type="match status" value="1"/>
</dbReference>